<dbReference type="InterPro" id="IPR010905">
    <property type="entry name" value="Glyco_hydro_88"/>
</dbReference>
<dbReference type="SUPFAM" id="SSF48208">
    <property type="entry name" value="Six-hairpin glycosidases"/>
    <property type="match status" value="1"/>
</dbReference>
<dbReference type="InterPro" id="IPR052369">
    <property type="entry name" value="UG_Glycosaminoglycan_Hydrolase"/>
</dbReference>
<evidence type="ECO:0000259" key="4">
    <source>
        <dbReference type="Pfam" id="PF07727"/>
    </source>
</evidence>
<evidence type="ECO:0000256" key="2">
    <source>
        <dbReference type="ARBA" id="ARBA00038358"/>
    </source>
</evidence>
<evidence type="ECO:0000313" key="6">
    <source>
        <dbReference type="Proteomes" id="UP000006757"/>
    </source>
</evidence>
<dbReference type="Proteomes" id="UP000006757">
    <property type="component" value="Unassembled WGS sequence"/>
</dbReference>
<feature type="domain" description="Reverse transcriptase Ty1/copia-type" evidence="4">
    <location>
        <begin position="91"/>
        <end position="139"/>
    </location>
</feature>
<accession>K1VJJ3</accession>
<dbReference type="eggNOG" id="KOG0017">
    <property type="taxonomic scope" value="Eukaryota"/>
</dbReference>
<sequence length="432" mass="47428">MTSSFELADIHRILTVIDLDDDEPFAAGEDNASGVGHDAADDNASGVSHDAGDDNSSGADIDAGAGNAANLEDAENGIAGGEEGGEAGEGTMDVKTAFLYGELDEDVYMEPPEGCEVPSKMLWKLRRSLYGLKQAPRACSCTSYLSAPQRKFSTKLSTACHFGTTGSLTQLHSSTTHTRDNQNEHFLVIVDNLMNLDFLFDVSEWTGDNKYRDMAISQADKMQTAHVRPDGTTWHVVNFGHDGQVLERMTHQGYSDDSCWSRGQAWAIYGYAQMSHRTGRKDFLATTRKVADAFLSRLESSGLPAWDFDAPRNPLVYDTSAATITASGLLILYRVLRDHDPQAADHYLSSAFDLIDSVNRECRAPPAKLEDGKVNWGEGGWEPILMHSTINGNEHAEEPSMDTGLVYADYYYAEFGNEAIKLRDELKKTLKN</sequence>
<organism evidence="5 6">
    <name type="scientific">Trichosporon asahii var. asahii (strain CBS 8904)</name>
    <name type="common">Yeast</name>
    <dbReference type="NCBI Taxonomy" id="1220162"/>
    <lineage>
        <taxon>Eukaryota</taxon>
        <taxon>Fungi</taxon>
        <taxon>Dikarya</taxon>
        <taxon>Basidiomycota</taxon>
        <taxon>Agaricomycotina</taxon>
        <taxon>Tremellomycetes</taxon>
        <taxon>Trichosporonales</taxon>
        <taxon>Trichosporonaceae</taxon>
        <taxon>Trichosporon</taxon>
    </lineage>
</organism>
<dbReference type="Gene3D" id="1.50.10.10">
    <property type="match status" value="1"/>
</dbReference>
<dbReference type="STRING" id="1220162.K1VJJ3"/>
<dbReference type="HOGENOM" id="CLU_634898_0_0_1"/>
<evidence type="ECO:0000313" key="5">
    <source>
        <dbReference type="EMBL" id="EKD00936.1"/>
    </source>
</evidence>
<comment type="similarity">
    <text evidence="2">Belongs to the glycosyl hydrolase 88 family.</text>
</comment>
<dbReference type="PANTHER" id="PTHR36845:SF1">
    <property type="entry name" value="HYDROLASE, PUTATIVE (AFU_ORTHOLOGUE AFUA_7G05090)-RELATED"/>
    <property type="match status" value="1"/>
</dbReference>
<keyword evidence="1" id="KW-0378">Hydrolase</keyword>
<feature type="region of interest" description="Disordered" evidence="3">
    <location>
        <begin position="23"/>
        <end position="65"/>
    </location>
</feature>
<dbReference type="AlphaFoldDB" id="K1VJJ3"/>
<dbReference type="InterPro" id="IPR013103">
    <property type="entry name" value="RVT_2"/>
</dbReference>
<dbReference type="Pfam" id="PF07727">
    <property type="entry name" value="RVT_2"/>
    <property type="match status" value="1"/>
</dbReference>
<keyword evidence="6" id="KW-1185">Reference proteome</keyword>
<dbReference type="EMBL" id="AMBO01000331">
    <property type="protein sequence ID" value="EKD00936.1"/>
    <property type="molecule type" value="Genomic_DNA"/>
</dbReference>
<dbReference type="PANTHER" id="PTHR36845">
    <property type="entry name" value="HYDROLASE, PUTATIVE (AFU_ORTHOLOGUE AFUA_7G05090)-RELATED"/>
    <property type="match status" value="1"/>
</dbReference>
<dbReference type="OrthoDB" id="2317065at2759"/>
<feature type="compositionally biased region" description="Low complexity" evidence="3">
    <location>
        <begin position="54"/>
        <end position="65"/>
    </location>
</feature>
<name>K1VJJ3_TRIAC</name>
<dbReference type="GO" id="GO:0000272">
    <property type="term" value="P:polysaccharide catabolic process"/>
    <property type="evidence" value="ECO:0007669"/>
    <property type="project" value="TreeGrafter"/>
</dbReference>
<dbReference type="GO" id="GO:0052757">
    <property type="term" value="F:chondroitin hydrolase activity"/>
    <property type="evidence" value="ECO:0007669"/>
    <property type="project" value="TreeGrafter"/>
</dbReference>
<dbReference type="Pfam" id="PF07470">
    <property type="entry name" value="Glyco_hydro_88"/>
    <property type="match status" value="1"/>
</dbReference>
<evidence type="ECO:0000256" key="3">
    <source>
        <dbReference type="SAM" id="MobiDB-lite"/>
    </source>
</evidence>
<dbReference type="InParanoid" id="K1VJJ3"/>
<evidence type="ECO:0000256" key="1">
    <source>
        <dbReference type="ARBA" id="ARBA00022801"/>
    </source>
</evidence>
<gene>
    <name evidence="5" type="ORF">A1Q2_04809</name>
</gene>
<dbReference type="InterPro" id="IPR012341">
    <property type="entry name" value="6hp_glycosidase-like_sf"/>
</dbReference>
<proteinExistence type="inferred from homology"/>
<comment type="caution">
    <text evidence="5">The sequence shown here is derived from an EMBL/GenBank/DDBJ whole genome shotgun (WGS) entry which is preliminary data.</text>
</comment>
<reference evidence="5 6" key="1">
    <citation type="journal article" date="2012" name="Eukaryot. Cell">
        <title>Genome sequence of the Trichosporon asahii environmental strain CBS 8904.</title>
        <authorList>
            <person name="Yang R.Y."/>
            <person name="Li H.T."/>
            <person name="Zhu H."/>
            <person name="Zhou G.P."/>
            <person name="Wang M."/>
            <person name="Wang L."/>
        </authorList>
    </citation>
    <scope>NUCLEOTIDE SEQUENCE [LARGE SCALE GENOMIC DNA]</scope>
    <source>
        <strain evidence="5 6">CBS 8904</strain>
    </source>
</reference>
<dbReference type="InterPro" id="IPR008928">
    <property type="entry name" value="6-hairpin_glycosidase_sf"/>
</dbReference>
<protein>
    <recommendedName>
        <fullName evidence="4">Reverse transcriptase Ty1/copia-type domain-containing protein</fullName>
    </recommendedName>
</protein>